<proteinExistence type="predicted"/>
<evidence type="ECO:0000313" key="2">
    <source>
        <dbReference type="Proteomes" id="UP000640333"/>
    </source>
</evidence>
<dbReference type="AlphaFoldDB" id="A0A8J7FXZ0"/>
<protein>
    <submittedName>
        <fullName evidence="1">DUF1302 family protein</fullName>
    </submittedName>
</protein>
<reference evidence="1" key="1">
    <citation type="submission" date="2020-10" db="EMBL/GenBank/DDBJ databases">
        <title>Bacterium isolated from coastal waters sediment.</title>
        <authorList>
            <person name="Chen R.-J."/>
            <person name="Lu D.-C."/>
            <person name="Zhu K.-L."/>
            <person name="Du Z.-J."/>
        </authorList>
    </citation>
    <scope>NUCLEOTIDE SEQUENCE</scope>
    <source>
        <strain evidence="1">N1Y112</strain>
    </source>
</reference>
<comment type="caution">
    <text evidence="1">The sequence shown here is derived from an EMBL/GenBank/DDBJ whole genome shotgun (WGS) entry which is preliminary data.</text>
</comment>
<dbReference type="Pfam" id="PF06980">
    <property type="entry name" value="DUF1302"/>
    <property type="match status" value="1"/>
</dbReference>
<gene>
    <name evidence="1" type="ORF">IOQ59_21000</name>
</gene>
<accession>A0A8J7FXZ0</accession>
<name>A0A8J7FXZ0_9GAMM</name>
<organism evidence="1 2">
    <name type="scientific">Pontibacterium sinense</name>
    <dbReference type="NCBI Taxonomy" id="2781979"/>
    <lineage>
        <taxon>Bacteria</taxon>
        <taxon>Pseudomonadati</taxon>
        <taxon>Pseudomonadota</taxon>
        <taxon>Gammaproteobacteria</taxon>
        <taxon>Oceanospirillales</taxon>
        <taxon>Oceanospirillaceae</taxon>
        <taxon>Pontibacterium</taxon>
    </lineage>
</organism>
<keyword evidence="2" id="KW-1185">Reference proteome</keyword>
<feature type="non-terminal residue" evidence="1">
    <location>
        <position position="619"/>
    </location>
</feature>
<dbReference type="EMBL" id="JADEYS010000037">
    <property type="protein sequence ID" value="MBE9399750.1"/>
    <property type="molecule type" value="Genomic_DNA"/>
</dbReference>
<sequence length="619" mass="67507">MAAPTVSAQETEVAGFVENATYYRETKGLTKFRNTAQLEFSRQLNGGSFWGEASVHGTLRATYDAVYDLNDDEFGDNAGARAGQDIFLQTTNNGVHTPVAHGSGLNASTVDGVYGLLNANPAGIPGLPPFPPGSAFVDSYPNNPSTGMKVLGEDLHDIGGGVAFGVPVRPCDVDSRGCIDGYLDADESDLKHPEFNDRLDFLRELYVDATHDFDNGDQLNVRLGRQQIIWGRTDLFRVLDVINPVDYSRHNIYDELEDIRIPMWMVQAEWRMGPTGPFQDLNLSSVWNFDKFRPNNLGNCSGAYNALDASCFFRGMANLWENGGTVANFAPLNGAGLPAGLAPILGPNVAAANGITDPAAIAALSDPTITGYSATNFGPHQIGIRDVDLPAWSLNDTQLGVKLEGVYNDLTFSLNALTYRSQMPSLRGGTTVENSENPFVKGDIGPTPYLIAFDVVFPRVNLIGGSLDYYAESLDTVFRMEAAYTKGEEFADTLSPDLYSESDVFRYVVGADKNVFIPFLNRNRAFLFSAQIFGENLLDHRSEKVSLGTRGFAQWSQNNIGTLLVKGWWMNDRLSPQIIMAHDFRAGNSVAAPSVEWLIDDNWKVTAGANIKFGPGPKS</sequence>
<evidence type="ECO:0000313" key="1">
    <source>
        <dbReference type="EMBL" id="MBE9399750.1"/>
    </source>
</evidence>
<dbReference type="Proteomes" id="UP000640333">
    <property type="component" value="Unassembled WGS sequence"/>
</dbReference>
<dbReference type="InterPro" id="IPR010727">
    <property type="entry name" value="DUF1302"/>
</dbReference>